<evidence type="ECO:0000313" key="1">
    <source>
        <dbReference type="EMBL" id="AHB47304.1"/>
    </source>
</evidence>
<protein>
    <recommendedName>
        <fullName evidence="3">NADH oxidase</fullName>
    </recommendedName>
</protein>
<dbReference type="Proteomes" id="UP000018542">
    <property type="component" value="Chromosome"/>
</dbReference>
<dbReference type="RefSeq" id="WP_023785652.1">
    <property type="nucleotide sequence ID" value="NC_022997.1"/>
</dbReference>
<dbReference type="PATRIC" id="fig|1029756.8.peg.223"/>
<dbReference type="STRING" id="1029756.W911_01045"/>
<dbReference type="Pfam" id="PF06620">
    <property type="entry name" value="DUF1150"/>
    <property type="match status" value="1"/>
</dbReference>
<sequence length="99" mass="10666">MKENTTKRLTAKQRQKAQPVAAVMSDIELARLGGGQVAYIKTLSSDEALQMFPAIEDLPRGIHLYALHAADGTPIALTDTRQAALSHAMDGELEIASVH</sequence>
<name>V5SBH1_9HYPH</name>
<dbReference type="HOGENOM" id="CLU_181511_0_0_5"/>
<accession>V5SBH1</accession>
<dbReference type="KEGG" id="hni:W911_01045"/>
<reference evidence="1 2" key="1">
    <citation type="journal article" date="2014" name="Genome Announc.">
        <title>Complete Genome Sequence of Hyphomicrobium nitrativorans Strain NL23, a Denitrifying Bacterium Isolated from Biofilm of a Methanol-Fed Denitrification System Treating Seawater at the Montreal Biodome.</title>
        <authorList>
            <person name="Martineau C."/>
            <person name="Villeneuve C."/>
            <person name="Mauffrey F."/>
            <person name="Villemur R."/>
        </authorList>
    </citation>
    <scope>NUCLEOTIDE SEQUENCE [LARGE SCALE GENOMIC DNA]</scope>
    <source>
        <strain evidence="1">NL23</strain>
    </source>
</reference>
<evidence type="ECO:0008006" key="3">
    <source>
        <dbReference type="Google" id="ProtNLM"/>
    </source>
</evidence>
<dbReference type="EMBL" id="CP006912">
    <property type="protein sequence ID" value="AHB47304.1"/>
    <property type="molecule type" value="Genomic_DNA"/>
</dbReference>
<dbReference type="InterPro" id="IPR009531">
    <property type="entry name" value="DUF1150"/>
</dbReference>
<dbReference type="AlphaFoldDB" id="V5SBH1"/>
<keyword evidence="2" id="KW-1185">Reference proteome</keyword>
<proteinExistence type="predicted"/>
<organism evidence="1 2">
    <name type="scientific">Hyphomicrobium nitrativorans NL23</name>
    <dbReference type="NCBI Taxonomy" id="1029756"/>
    <lineage>
        <taxon>Bacteria</taxon>
        <taxon>Pseudomonadati</taxon>
        <taxon>Pseudomonadota</taxon>
        <taxon>Alphaproteobacteria</taxon>
        <taxon>Hyphomicrobiales</taxon>
        <taxon>Hyphomicrobiaceae</taxon>
        <taxon>Hyphomicrobium</taxon>
    </lineage>
</organism>
<evidence type="ECO:0000313" key="2">
    <source>
        <dbReference type="Proteomes" id="UP000018542"/>
    </source>
</evidence>
<gene>
    <name evidence="1" type="ORF">W911_01045</name>
</gene>